<dbReference type="Gene3D" id="1.10.3210.10">
    <property type="entry name" value="Hypothetical protein af1432"/>
    <property type="match status" value="1"/>
</dbReference>
<dbReference type="OrthoDB" id="9769359at2"/>
<evidence type="ECO:0000259" key="1">
    <source>
        <dbReference type="PROSITE" id="PS51832"/>
    </source>
</evidence>
<dbReference type="PATRIC" id="fig|1121451.3.peg.1348"/>
<evidence type="ECO:0000313" key="3">
    <source>
        <dbReference type="Proteomes" id="UP000010808"/>
    </source>
</evidence>
<dbReference type="HOGENOM" id="CLU_000445_92_3_7"/>
<dbReference type="EMBL" id="FO203522">
    <property type="protein sequence ID" value="CCO23375.1"/>
    <property type="molecule type" value="Genomic_DNA"/>
</dbReference>
<keyword evidence="3" id="KW-1185">Reference proteome</keyword>
<dbReference type="InterPro" id="IPR003607">
    <property type="entry name" value="HD/PDEase_dom"/>
</dbReference>
<dbReference type="STRING" id="1121451.DESAM_21094"/>
<dbReference type="PANTHER" id="PTHR45228">
    <property type="entry name" value="CYCLIC DI-GMP PHOSPHODIESTERASE TM_0186-RELATED"/>
    <property type="match status" value="1"/>
</dbReference>
<accession>L0RAZ9</accession>
<dbReference type="Pfam" id="PF13487">
    <property type="entry name" value="HD_5"/>
    <property type="match status" value="1"/>
</dbReference>
<dbReference type="RefSeq" id="WP_015335979.1">
    <property type="nucleotide sequence ID" value="NC_020055.1"/>
</dbReference>
<dbReference type="GO" id="GO:0016787">
    <property type="term" value="F:hydrolase activity"/>
    <property type="evidence" value="ECO:0007669"/>
    <property type="project" value="UniProtKB-KW"/>
</dbReference>
<evidence type="ECO:0000313" key="2">
    <source>
        <dbReference type="EMBL" id="CCO23375.1"/>
    </source>
</evidence>
<protein>
    <submittedName>
        <fullName evidence="2">Metal dependent phosphohydrolase</fullName>
    </submittedName>
</protein>
<dbReference type="eggNOG" id="COG2206">
    <property type="taxonomic scope" value="Bacteria"/>
</dbReference>
<organism evidence="2 3">
    <name type="scientific">Maridesulfovibrio hydrothermalis AM13 = DSM 14728</name>
    <dbReference type="NCBI Taxonomy" id="1121451"/>
    <lineage>
        <taxon>Bacteria</taxon>
        <taxon>Pseudomonadati</taxon>
        <taxon>Thermodesulfobacteriota</taxon>
        <taxon>Desulfovibrionia</taxon>
        <taxon>Desulfovibrionales</taxon>
        <taxon>Desulfovibrionaceae</taxon>
        <taxon>Maridesulfovibrio</taxon>
    </lineage>
</organism>
<gene>
    <name evidence="2" type="ORF">DESAM_21094</name>
</gene>
<dbReference type="AlphaFoldDB" id="L0RAZ9"/>
<dbReference type="SUPFAM" id="SSF109604">
    <property type="entry name" value="HD-domain/PDEase-like"/>
    <property type="match status" value="1"/>
</dbReference>
<proteinExistence type="predicted"/>
<dbReference type="InterPro" id="IPR052020">
    <property type="entry name" value="Cyclic_di-GMP/3'3'-cGAMP_PDE"/>
</dbReference>
<dbReference type="CDD" id="cd00077">
    <property type="entry name" value="HDc"/>
    <property type="match status" value="1"/>
</dbReference>
<sequence length="273" mass="30542">MDGLTHLLACIQDISGGTYSNDIMELTSEKYDPFIREVAESVGMMMVRIEAREFALEQANEDLKCNILATVRAIARGLSLRDPYTRGHGERVGSYCERLAKRMGLPEDEVWTVKVAGTLHDIGKIGFSDRLIQNVDTKVDSEMLAEIRQHPEWGFCMLRGLEFLGPALDFVRSHHERLDGTGYPNGLKGDEIVIGARILSVADVFDAITTNRSYQDAVKLEKSFSILRKLAGPSLDPDLVEKFIMEINESGLEDVENNFSTCPMQRCPISEQP</sequence>
<reference evidence="2 3" key="1">
    <citation type="submission" date="2012-10" db="EMBL/GenBank/DDBJ databases">
        <authorList>
            <person name="Genoscope - CEA"/>
        </authorList>
    </citation>
    <scope>NUCLEOTIDE SEQUENCE [LARGE SCALE GENOMIC DNA]</scope>
    <source>
        <strain evidence="3">AM13 / DSM 14728</strain>
    </source>
</reference>
<dbReference type="Proteomes" id="UP000010808">
    <property type="component" value="Chromosome"/>
</dbReference>
<dbReference type="InterPro" id="IPR037522">
    <property type="entry name" value="HD_GYP_dom"/>
</dbReference>
<keyword evidence="2" id="KW-0378">Hydrolase</keyword>
<feature type="domain" description="HD-GYP" evidence="1">
    <location>
        <begin position="63"/>
        <end position="259"/>
    </location>
</feature>
<dbReference type="PROSITE" id="PS51832">
    <property type="entry name" value="HD_GYP"/>
    <property type="match status" value="1"/>
</dbReference>
<name>L0RAZ9_9BACT</name>
<dbReference type="SMART" id="SM00471">
    <property type="entry name" value="HDc"/>
    <property type="match status" value="1"/>
</dbReference>
<dbReference type="KEGG" id="dhy:DESAM_21094"/>